<evidence type="ECO:0000259" key="2">
    <source>
        <dbReference type="Pfam" id="PF01171"/>
    </source>
</evidence>
<name>A0A0F8WA15_9ZZZZ</name>
<dbReference type="InterPro" id="IPR014729">
    <property type="entry name" value="Rossmann-like_a/b/a_fold"/>
</dbReference>
<comment type="caution">
    <text evidence="3">The sequence shown here is derived from an EMBL/GenBank/DDBJ whole genome shotgun (WGS) entry which is preliminary data.</text>
</comment>
<dbReference type="InterPro" id="IPR035107">
    <property type="entry name" value="tRNA_thiolation_TtcA_Ctu1"/>
</dbReference>
<dbReference type="InterPro" id="IPR011063">
    <property type="entry name" value="TilS/TtcA_N"/>
</dbReference>
<feature type="domain" description="tRNA(Ile)-lysidine/2-thiocytidine synthase N-terminal" evidence="2">
    <location>
        <begin position="35"/>
        <end position="196"/>
    </location>
</feature>
<evidence type="ECO:0000313" key="3">
    <source>
        <dbReference type="EMBL" id="KKK53443.1"/>
    </source>
</evidence>
<dbReference type="PANTHER" id="PTHR43686:SF1">
    <property type="entry name" value="AMINOTRAN_5 DOMAIN-CONTAINING PROTEIN"/>
    <property type="match status" value="1"/>
</dbReference>
<organism evidence="3">
    <name type="scientific">marine sediment metagenome</name>
    <dbReference type="NCBI Taxonomy" id="412755"/>
    <lineage>
        <taxon>unclassified sequences</taxon>
        <taxon>metagenomes</taxon>
        <taxon>ecological metagenomes</taxon>
    </lineage>
</organism>
<dbReference type="Pfam" id="PF01171">
    <property type="entry name" value="ATP_bind_3"/>
    <property type="match status" value="1"/>
</dbReference>
<protein>
    <recommendedName>
        <fullName evidence="2">tRNA(Ile)-lysidine/2-thiocytidine synthase N-terminal domain-containing protein</fullName>
    </recommendedName>
</protein>
<reference evidence="3" key="1">
    <citation type="journal article" date="2015" name="Nature">
        <title>Complex archaea that bridge the gap between prokaryotes and eukaryotes.</title>
        <authorList>
            <person name="Spang A."/>
            <person name="Saw J.H."/>
            <person name="Jorgensen S.L."/>
            <person name="Zaremba-Niedzwiedzka K."/>
            <person name="Martijn J."/>
            <person name="Lind A.E."/>
            <person name="van Eijk R."/>
            <person name="Schleper C."/>
            <person name="Guy L."/>
            <person name="Ettema T.J."/>
        </authorList>
    </citation>
    <scope>NUCLEOTIDE SEQUENCE</scope>
</reference>
<accession>A0A0F8WA15</accession>
<gene>
    <name evidence="3" type="ORF">LCGC14_3094750</name>
</gene>
<keyword evidence="1" id="KW-0808">Transferase</keyword>
<dbReference type="Gene3D" id="3.40.50.620">
    <property type="entry name" value="HUPs"/>
    <property type="match status" value="1"/>
</dbReference>
<sequence length="247" mass="29098">MREQEQKRKKLFLKLSRKVGKTLQEYKMIEADDRVLVGLSGGKDSMALLEALVDRRKHLPFNYQLHAVHVTAKGVGYEMNTTYLQEFCDDLKVPLHLEEIEVDLTVDSKKAPCFICSWYRRKRLFEMTKKLNCNRLALGHHKDDAIQTVLMNMIYHGSFSSIPQDLTMFEGRIRLIRPLLFIPEIELIEYANVRNFQKLEKSCPHEGTTKRQEMKELIIHLENFYPNARRNIFTAMGNIHEEYLPRK</sequence>
<proteinExistence type="predicted"/>
<dbReference type="GO" id="GO:0008033">
    <property type="term" value="P:tRNA processing"/>
    <property type="evidence" value="ECO:0007669"/>
    <property type="project" value="InterPro"/>
</dbReference>
<dbReference type="PANTHER" id="PTHR43686">
    <property type="entry name" value="SULFURTRANSFERASE-RELATED"/>
    <property type="match status" value="1"/>
</dbReference>
<dbReference type="CDD" id="cd24138">
    <property type="entry name" value="TtcA-like"/>
    <property type="match status" value="1"/>
</dbReference>
<dbReference type="EMBL" id="LAZR01066503">
    <property type="protein sequence ID" value="KKK53443.1"/>
    <property type="molecule type" value="Genomic_DNA"/>
</dbReference>
<dbReference type="GO" id="GO:0016740">
    <property type="term" value="F:transferase activity"/>
    <property type="evidence" value="ECO:0007669"/>
    <property type="project" value="UniProtKB-KW"/>
</dbReference>
<evidence type="ECO:0000256" key="1">
    <source>
        <dbReference type="ARBA" id="ARBA00022679"/>
    </source>
</evidence>
<dbReference type="AlphaFoldDB" id="A0A0F8WA15"/>
<dbReference type="SUPFAM" id="SSF52402">
    <property type="entry name" value="Adenine nucleotide alpha hydrolases-like"/>
    <property type="match status" value="1"/>
</dbReference>
<dbReference type="PIRSF" id="PIRSF004976">
    <property type="entry name" value="ATPase_YdaO"/>
    <property type="match status" value="1"/>
</dbReference>